<comment type="caution">
    <text evidence="1">The sequence shown here is derived from an EMBL/GenBank/DDBJ whole genome shotgun (WGS) entry which is preliminary data.</text>
</comment>
<organism evidence="1 2">
    <name type="scientific">Dermatophagoides farinae</name>
    <name type="common">American house dust mite</name>
    <dbReference type="NCBI Taxonomy" id="6954"/>
    <lineage>
        <taxon>Eukaryota</taxon>
        <taxon>Metazoa</taxon>
        <taxon>Ecdysozoa</taxon>
        <taxon>Arthropoda</taxon>
        <taxon>Chelicerata</taxon>
        <taxon>Arachnida</taxon>
        <taxon>Acari</taxon>
        <taxon>Acariformes</taxon>
        <taxon>Sarcoptiformes</taxon>
        <taxon>Astigmata</taxon>
        <taxon>Psoroptidia</taxon>
        <taxon>Analgoidea</taxon>
        <taxon>Pyroglyphidae</taxon>
        <taxon>Dermatophagoidinae</taxon>
        <taxon>Dermatophagoides</taxon>
    </lineage>
</organism>
<accession>A0A922I8N5</accession>
<reference evidence="1" key="2">
    <citation type="journal article" date="2022" name="Res Sq">
        <title>Comparative Genomics Reveals Insights into the Divergent Evolution of Astigmatic Mites and Household Pest Adaptations.</title>
        <authorList>
            <person name="Xiong Q."/>
            <person name="Wan A.T.-Y."/>
            <person name="Liu X.-Y."/>
            <person name="Fung C.S.-H."/>
            <person name="Xiao X."/>
            <person name="Malainual N."/>
            <person name="Hou J."/>
            <person name="Wang L."/>
            <person name="Wang M."/>
            <person name="Yang K."/>
            <person name="Cui Y."/>
            <person name="Leung E."/>
            <person name="Nong W."/>
            <person name="Shin S.-K."/>
            <person name="Au S."/>
            <person name="Jeong K.Y."/>
            <person name="Chew F.T."/>
            <person name="Hui J."/>
            <person name="Leung T.F."/>
            <person name="Tungtrongchitr A."/>
            <person name="Zhong N."/>
            <person name="Liu Z."/>
            <person name="Tsui S."/>
        </authorList>
    </citation>
    <scope>NUCLEOTIDE SEQUENCE</scope>
    <source>
        <strain evidence="1">Derf</strain>
        <tissue evidence="1">Whole organism</tissue>
    </source>
</reference>
<name>A0A922I8N5_DERFA</name>
<dbReference type="AlphaFoldDB" id="A0A922I8N5"/>
<sequence length="61" mass="6990">MRKFEKPRIFLLQNATKQAKQNIKFLMSPFFLKNKPDNDNDGSFNLFFLDGGDSNSDGVGF</sequence>
<dbReference type="Proteomes" id="UP000790347">
    <property type="component" value="Unassembled WGS sequence"/>
</dbReference>
<proteinExistence type="predicted"/>
<evidence type="ECO:0000313" key="1">
    <source>
        <dbReference type="EMBL" id="KAH9522044.1"/>
    </source>
</evidence>
<reference evidence="1" key="1">
    <citation type="submission" date="2013-05" db="EMBL/GenBank/DDBJ databases">
        <authorList>
            <person name="Yim A.K.Y."/>
            <person name="Chan T.F."/>
            <person name="Ji K.M."/>
            <person name="Liu X.Y."/>
            <person name="Zhou J.W."/>
            <person name="Li R.Q."/>
            <person name="Yang K.Y."/>
            <person name="Li J."/>
            <person name="Li M."/>
            <person name="Law P.T.W."/>
            <person name="Wu Y.L."/>
            <person name="Cai Z.L."/>
            <person name="Qin H."/>
            <person name="Bao Y."/>
            <person name="Leung R.K.K."/>
            <person name="Ng P.K.S."/>
            <person name="Zou J."/>
            <person name="Zhong X.J."/>
            <person name="Ran P.X."/>
            <person name="Zhong N.S."/>
            <person name="Liu Z.G."/>
            <person name="Tsui S.K.W."/>
        </authorList>
    </citation>
    <scope>NUCLEOTIDE SEQUENCE</scope>
    <source>
        <strain evidence="1">Derf</strain>
        <tissue evidence="1">Whole organism</tissue>
    </source>
</reference>
<protein>
    <submittedName>
        <fullName evidence="1">Uncharacterized protein</fullName>
    </submittedName>
</protein>
<evidence type="ECO:0000313" key="2">
    <source>
        <dbReference type="Proteomes" id="UP000790347"/>
    </source>
</evidence>
<keyword evidence="2" id="KW-1185">Reference proteome</keyword>
<gene>
    <name evidence="1" type="ORF">DERF_005648</name>
</gene>
<dbReference type="EMBL" id="ASGP02000002">
    <property type="protein sequence ID" value="KAH9522044.1"/>
    <property type="molecule type" value="Genomic_DNA"/>
</dbReference>